<dbReference type="Pfam" id="PF07179">
    <property type="entry name" value="SseB"/>
    <property type="match status" value="1"/>
</dbReference>
<keyword evidence="3" id="KW-1185">Reference proteome</keyword>
<evidence type="ECO:0000313" key="3">
    <source>
        <dbReference type="Proteomes" id="UP000179284"/>
    </source>
</evidence>
<name>A0A1D9P454_9FIRM</name>
<dbReference type="OrthoDB" id="2057977at2"/>
<dbReference type="AlphaFoldDB" id="A0A1D9P454"/>
<dbReference type="Proteomes" id="UP000179284">
    <property type="component" value="Chromosome I"/>
</dbReference>
<reference evidence="3" key="1">
    <citation type="submission" date="2016-10" db="EMBL/GenBank/DDBJ databases">
        <title>The complete genome sequence of the rumen bacterium Butyrivibrio hungatei MB2003.</title>
        <authorList>
            <person name="Palevich N."/>
            <person name="Kelly W.J."/>
            <person name="Leahy S.C."/>
            <person name="Altermann E."/>
            <person name="Rakonjac J."/>
            <person name="Attwood G.T."/>
        </authorList>
    </citation>
    <scope>NUCLEOTIDE SEQUENCE [LARGE SCALE GENOMIC DNA]</scope>
    <source>
        <strain evidence="3">MB2003</strain>
    </source>
</reference>
<evidence type="ECO:0000259" key="1">
    <source>
        <dbReference type="Pfam" id="PF07179"/>
    </source>
</evidence>
<organism evidence="2 3">
    <name type="scientific">Butyrivibrio hungatei</name>
    <dbReference type="NCBI Taxonomy" id="185008"/>
    <lineage>
        <taxon>Bacteria</taxon>
        <taxon>Bacillati</taxon>
        <taxon>Bacillota</taxon>
        <taxon>Clostridia</taxon>
        <taxon>Lachnospirales</taxon>
        <taxon>Lachnospiraceae</taxon>
        <taxon>Butyrivibrio</taxon>
    </lineage>
</organism>
<protein>
    <recommendedName>
        <fullName evidence="1">SseB protein N-terminal domain-containing protein</fullName>
    </recommendedName>
</protein>
<accession>A0A1D9P454</accession>
<feature type="domain" description="SseB protein N-terminal" evidence="1">
    <location>
        <begin position="272"/>
        <end position="372"/>
    </location>
</feature>
<dbReference type="InterPro" id="IPR009839">
    <property type="entry name" value="SseB_N"/>
</dbReference>
<dbReference type="RefSeq" id="WP_071176906.1">
    <property type="nucleotide sequence ID" value="NZ_CP017831.1"/>
</dbReference>
<dbReference type="KEGG" id="bhu:bhn_I2258"/>
<evidence type="ECO:0000313" key="2">
    <source>
        <dbReference type="EMBL" id="AOZ97291.1"/>
    </source>
</evidence>
<dbReference type="EMBL" id="CP017831">
    <property type="protein sequence ID" value="AOZ97291.1"/>
    <property type="molecule type" value="Genomic_DNA"/>
</dbReference>
<gene>
    <name evidence="2" type="ORF">bhn_I2258</name>
</gene>
<proteinExistence type="predicted"/>
<sequence>MGIFSLFGGKKGEDDAAKAEQELAVKKEKTIEEIKEAHADLSWPVIQKINPVNAKGTEEVLMDETVSDERKDEIGPYIYEEEISADIIKSLSSQELLFLLTALEMYHKKSPLPGFEKNHRNIYNEVLGRVRDAEYLYVLYDAATGYPFIDHGFGNVYLEEEIANKAVELFAKQFRRLVVRKCKVENDQLPANVKRGFFDYLYYIGIDNLVVDNGAYRARFKRTEIVASPMDWNNDKKDTSPVNPALNFAMLDFLGEVKWPVNYEKRPEIVKAKEMRMISLIRSGSFIVPMQHEGPVETTEDGRMKMGKDTKIKFLIVKDPNGKQFLPIYTDAIEFTKKLAGPEWNAAVFKYQDILKFVQDKDGISINPAGQGIMIPKDRMMAIEMAGQQVEAMKAAAKAAGAKGAAKGATSGNPEDDIVKSALNQAMAELNSNK</sequence>